<comment type="cofactor">
    <cofactor evidence="14">
        <name>thiamine diphosphate</name>
        <dbReference type="ChEBI" id="CHEBI:58937"/>
    </cofactor>
    <text evidence="14">Binds 1 thiamine pyrophosphate per subunit. During the reaction, the substrate forms a covalent intermediate with the cofactor.</text>
</comment>
<dbReference type="PANTHER" id="PTHR43522">
    <property type="entry name" value="TRANSKETOLASE"/>
    <property type="match status" value="1"/>
</dbReference>
<dbReference type="SUPFAM" id="SSF52518">
    <property type="entry name" value="Thiamin diphosphate-binding fold (THDP-binding)"/>
    <property type="match status" value="2"/>
</dbReference>
<keyword evidence="8 15" id="KW-0460">Magnesium</keyword>
<keyword evidence="7 15" id="KW-0479">Metal-binding</keyword>
<dbReference type="Gene3D" id="3.40.50.970">
    <property type="match status" value="2"/>
</dbReference>
<dbReference type="GO" id="GO:0004802">
    <property type="term" value="F:transketolase activity"/>
    <property type="evidence" value="ECO:0007669"/>
    <property type="project" value="UniProtKB-UniRule"/>
</dbReference>
<dbReference type="InterPro" id="IPR055152">
    <property type="entry name" value="Transketolase-like_C_2"/>
</dbReference>
<comment type="similarity">
    <text evidence="3 17">Belongs to the transketolase family.</text>
</comment>
<evidence type="ECO:0000256" key="9">
    <source>
        <dbReference type="ARBA" id="ARBA00023052"/>
    </source>
</evidence>
<dbReference type="SMART" id="SM00861">
    <property type="entry name" value="Transket_pyr"/>
    <property type="match status" value="1"/>
</dbReference>
<dbReference type="Gene3D" id="3.40.50.920">
    <property type="match status" value="1"/>
</dbReference>
<evidence type="ECO:0000259" key="18">
    <source>
        <dbReference type="SMART" id="SM00861"/>
    </source>
</evidence>
<dbReference type="OrthoDB" id="8732661at2"/>
<feature type="binding site" evidence="14">
    <location>
        <begin position="119"/>
        <end position="121"/>
    </location>
    <ligand>
        <name>thiamine diphosphate</name>
        <dbReference type="ChEBI" id="CHEBI:58937"/>
    </ligand>
</feature>
<dbReference type="SUPFAM" id="SSF52922">
    <property type="entry name" value="TK C-terminal domain-like"/>
    <property type="match status" value="1"/>
</dbReference>
<name>A0A518D355_9BACT</name>
<dbReference type="PANTHER" id="PTHR43522:SF2">
    <property type="entry name" value="TRANSKETOLASE 1-RELATED"/>
    <property type="match status" value="1"/>
</dbReference>
<evidence type="ECO:0000256" key="12">
    <source>
        <dbReference type="PIRSR" id="PIRSR605478-1"/>
    </source>
</evidence>
<feature type="binding site" evidence="13">
    <location>
        <position position="484"/>
    </location>
    <ligand>
        <name>substrate</name>
    </ligand>
</feature>
<evidence type="ECO:0000256" key="7">
    <source>
        <dbReference type="ARBA" id="ARBA00022723"/>
    </source>
</evidence>
<feature type="binding site" evidence="14">
    <location>
        <position position="452"/>
    </location>
    <ligand>
        <name>thiamine diphosphate</name>
        <dbReference type="ChEBI" id="CHEBI:58937"/>
    </ligand>
</feature>
<comment type="catalytic activity">
    <reaction evidence="10 17">
        <text>D-sedoheptulose 7-phosphate + D-glyceraldehyde 3-phosphate = aldehydo-D-ribose 5-phosphate + D-xylulose 5-phosphate</text>
        <dbReference type="Rhea" id="RHEA:10508"/>
        <dbReference type="ChEBI" id="CHEBI:57483"/>
        <dbReference type="ChEBI" id="CHEBI:57737"/>
        <dbReference type="ChEBI" id="CHEBI:58273"/>
        <dbReference type="ChEBI" id="CHEBI:59776"/>
        <dbReference type="EC" id="2.2.1.1"/>
    </reaction>
</comment>
<gene>
    <name evidence="19" type="primary">tkt_2</name>
    <name evidence="19" type="ORF">Pla163_30440</name>
</gene>
<feature type="binding site" evidence="13">
    <location>
        <position position="31"/>
    </location>
    <ligand>
        <name>substrate</name>
    </ligand>
</feature>
<keyword evidence="6 17" id="KW-0808">Transferase</keyword>
<proteinExistence type="inferred from homology"/>
<dbReference type="InterPro" id="IPR009014">
    <property type="entry name" value="Transketo_C/PFOR_II"/>
</dbReference>
<accession>A0A518D355</accession>
<evidence type="ECO:0000256" key="8">
    <source>
        <dbReference type="ARBA" id="ARBA00022842"/>
    </source>
</evidence>
<dbReference type="CDD" id="cd07033">
    <property type="entry name" value="TPP_PYR_DXS_TK_like"/>
    <property type="match status" value="1"/>
</dbReference>
<dbReference type="InterPro" id="IPR005474">
    <property type="entry name" value="Transketolase_N"/>
</dbReference>
<dbReference type="GO" id="GO:0009052">
    <property type="term" value="P:pentose-phosphate shunt, non-oxidative branch"/>
    <property type="evidence" value="ECO:0007669"/>
    <property type="project" value="UniProtKB-ARBA"/>
</dbReference>
<dbReference type="RefSeq" id="WP_145190114.1">
    <property type="nucleotide sequence ID" value="NZ_CP036290.1"/>
</dbReference>
<evidence type="ECO:0000256" key="17">
    <source>
        <dbReference type="RuleBase" id="RU004996"/>
    </source>
</evidence>
<reference evidence="19 20" key="1">
    <citation type="submission" date="2019-02" db="EMBL/GenBank/DDBJ databases">
        <title>Deep-cultivation of Planctomycetes and their phenomic and genomic characterization uncovers novel biology.</title>
        <authorList>
            <person name="Wiegand S."/>
            <person name="Jogler M."/>
            <person name="Boedeker C."/>
            <person name="Pinto D."/>
            <person name="Vollmers J."/>
            <person name="Rivas-Marin E."/>
            <person name="Kohn T."/>
            <person name="Peeters S.H."/>
            <person name="Heuer A."/>
            <person name="Rast P."/>
            <person name="Oberbeckmann S."/>
            <person name="Bunk B."/>
            <person name="Jeske O."/>
            <person name="Meyerdierks A."/>
            <person name="Storesund J.E."/>
            <person name="Kallscheuer N."/>
            <person name="Luecker S."/>
            <person name="Lage O.M."/>
            <person name="Pohl T."/>
            <person name="Merkel B.J."/>
            <person name="Hornburger P."/>
            <person name="Mueller R.-W."/>
            <person name="Bruemmer F."/>
            <person name="Labrenz M."/>
            <person name="Spormann A.M."/>
            <person name="Op den Camp H."/>
            <person name="Overmann J."/>
            <person name="Amann R."/>
            <person name="Jetten M.S.M."/>
            <person name="Mascher T."/>
            <person name="Medema M.H."/>
            <person name="Devos D.P."/>
            <person name="Kaster A.-K."/>
            <person name="Ovreas L."/>
            <person name="Rohde M."/>
            <person name="Galperin M.Y."/>
            <person name="Jogler C."/>
        </authorList>
    </citation>
    <scope>NUCLEOTIDE SEQUENCE [LARGE SCALE GENOMIC DNA]</scope>
    <source>
        <strain evidence="19 20">Pla163</strain>
    </source>
</reference>
<feature type="binding site" evidence="15">
    <location>
        <position position="164"/>
    </location>
    <ligand>
        <name>Mg(2+)</name>
        <dbReference type="ChEBI" id="CHEBI:18420"/>
    </ligand>
</feature>
<dbReference type="FunFam" id="3.40.50.970:FF:000004">
    <property type="entry name" value="Transketolase"/>
    <property type="match status" value="1"/>
</dbReference>
<dbReference type="GO" id="GO:0046872">
    <property type="term" value="F:metal ion binding"/>
    <property type="evidence" value="ECO:0007669"/>
    <property type="project" value="UniProtKB-KW"/>
</dbReference>
<sequence>MSTPFTDLDRQSINVLRGLAIDAIEAANSGHPGLPLGAAPMAYVLWTRHLVHNPRNPGWADRDRFVLSPGHGSMLLYGLLHLAGYDLSLDELRAFRQKDSRTPGHPEFGWTVGVEAITGPLGQGSANAAGMAVAESYLAQRYNRSANGTAHTIVDHTTYALVSDGDLMEGLSAETASLAGHLGLGKLVYLWDDNRISLDGPTSMTFTEDVPARYRACGWHVEEVADGDTDLEAIDRALAAARAETERPSLICVRTTIGYGSPNKSGKAASHGAPLGGDEAAATKRALGLPTDTTFHVPAEVAAHFGGGCIERGEAAEAEWNARFEAFSAEFPDLAAQWHLAASELLPAGWDEDLPTGEPGSKRATRESGGDVLNALAQRLPWLMGGDADLSSSTKTFIKEGGSFSARSGASEPGAPGRTLHYGVREHAMAAMANGIAYHGGLRTFTATFFCFADYMRPAMRLAAMGELPVTYVFTHDSIALGEDGPTHQPVEHLASLRAMPNLVVLRPADSVETAAAWRAALARTDGPTVLVLSRQGLPRLERELGPECTHLGAYVLAETDGEADVTLIATGSEVELALAARAELAQRGLAARVVSMPSWELFEATDAQYRRSVLGPDDRPRVSIEAASTFGWERWLGARGLALGLDRFGGSAPASVLLEEYGFTATSVADRVEQHTRAQA</sequence>
<evidence type="ECO:0000256" key="10">
    <source>
        <dbReference type="ARBA" id="ARBA00049473"/>
    </source>
</evidence>
<feature type="binding site" evidence="13">
    <location>
        <position position="476"/>
    </location>
    <ligand>
        <name>substrate</name>
    </ligand>
</feature>
<dbReference type="EMBL" id="CP036290">
    <property type="protein sequence ID" value="QDU85898.1"/>
    <property type="molecule type" value="Genomic_DNA"/>
</dbReference>
<feature type="binding site" evidence="13">
    <location>
        <position position="366"/>
    </location>
    <ligand>
        <name>substrate</name>
    </ligand>
</feature>
<organism evidence="19 20">
    <name type="scientific">Rohdeia mirabilis</name>
    <dbReference type="NCBI Taxonomy" id="2528008"/>
    <lineage>
        <taxon>Bacteria</taxon>
        <taxon>Pseudomonadati</taxon>
        <taxon>Planctomycetota</taxon>
        <taxon>Planctomycetia</taxon>
        <taxon>Planctomycetia incertae sedis</taxon>
        <taxon>Rohdeia</taxon>
    </lineage>
</organism>
<feature type="active site" description="Proton donor" evidence="12">
    <location>
        <position position="426"/>
    </location>
</feature>
<dbReference type="Proteomes" id="UP000319342">
    <property type="component" value="Chromosome"/>
</dbReference>
<comment type="cofactor">
    <cofactor evidence="15">
        <name>Mg(2+)</name>
        <dbReference type="ChEBI" id="CHEBI:18420"/>
    </cofactor>
    <text evidence="15">Binds 1 Mg(2+) ion per subunit. Can also utilize other divalent metal cations, such as Ca(2+), Mn(2+) and Co(2+).</text>
</comment>
<feature type="binding site" evidence="13">
    <location>
        <position position="393"/>
    </location>
    <ligand>
        <name>substrate</name>
    </ligand>
</feature>
<evidence type="ECO:0000256" key="13">
    <source>
        <dbReference type="PIRSR" id="PIRSR605478-2"/>
    </source>
</evidence>
<evidence type="ECO:0000313" key="19">
    <source>
        <dbReference type="EMBL" id="QDU85898.1"/>
    </source>
</evidence>
<comment type="cofactor">
    <cofactor evidence="1">
        <name>Ca(2+)</name>
        <dbReference type="ChEBI" id="CHEBI:29108"/>
    </cofactor>
</comment>
<dbReference type="GO" id="GO:0005829">
    <property type="term" value="C:cytosol"/>
    <property type="evidence" value="ECO:0007669"/>
    <property type="project" value="TreeGrafter"/>
</dbReference>
<comment type="function">
    <text evidence="17">Catalyzes the transfer of a two-carbon ketol group from a ketose donor to an aldose acceptor, via a covalent intermediate with the cofactor thiamine pyrophosphate.</text>
</comment>
<evidence type="ECO:0000256" key="1">
    <source>
        <dbReference type="ARBA" id="ARBA00001913"/>
    </source>
</evidence>
<evidence type="ECO:0000256" key="5">
    <source>
        <dbReference type="ARBA" id="ARBA00013152"/>
    </source>
</evidence>
<dbReference type="InterPro" id="IPR029061">
    <property type="entry name" value="THDP-binding"/>
</dbReference>
<dbReference type="EC" id="2.2.1.1" evidence="5 11"/>
<feature type="binding site" evidence="14">
    <location>
        <position position="71"/>
    </location>
    <ligand>
        <name>thiamine diphosphate</name>
        <dbReference type="ChEBI" id="CHEBI:58937"/>
    </ligand>
</feature>
<dbReference type="CDD" id="cd02012">
    <property type="entry name" value="TPP_TK"/>
    <property type="match status" value="1"/>
</dbReference>
<dbReference type="PROSITE" id="PS00802">
    <property type="entry name" value="TRANSKETOLASE_2"/>
    <property type="match status" value="1"/>
</dbReference>
<dbReference type="InterPro" id="IPR005478">
    <property type="entry name" value="Transketolase_bac-like"/>
</dbReference>
<evidence type="ECO:0000256" key="2">
    <source>
        <dbReference type="ARBA" id="ARBA00001941"/>
    </source>
</evidence>
<feature type="binding site" evidence="14">
    <location>
        <position position="271"/>
    </location>
    <ligand>
        <name>thiamine diphosphate</name>
        <dbReference type="ChEBI" id="CHEBI:58937"/>
    </ligand>
</feature>
<protein>
    <recommendedName>
        <fullName evidence="5 11">Transketolase</fullName>
        <ecNumber evidence="5 11">2.2.1.1</ecNumber>
    </recommendedName>
</protein>
<keyword evidence="9 14" id="KW-0786">Thiamine pyrophosphate</keyword>
<feature type="binding site" evidence="14">
    <location>
        <position position="194"/>
    </location>
    <ligand>
        <name>thiamine diphosphate</name>
        <dbReference type="ChEBI" id="CHEBI:58937"/>
    </ligand>
</feature>
<feature type="binding site" evidence="14">
    <location>
        <position position="165"/>
    </location>
    <ligand>
        <name>thiamine diphosphate</name>
        <dbReference type="ChEBI" id="CHEBI:58937"/>
    </ligand>
</feature>
<dbReference type="InterPro" id="IPR020826">
    <property type="entry name" value="Transketolase_BS"/>
</dbReference>
<comment type="cofactor">
    <cofactor evidence="2">
        <name>Co(2+)</name>
        <dbReference type="ChEBI" id="CHEBI:48828"/>
    </cofactor>
</comment>
<feature type="binding site" evidence="13">
    <location>
        <position position="488"/>
    </location>
    <ligand>
        <name>substrate</name>
    </ligand>
</feature>
<dbReference type="PROSITE" id="PS00801">
    <property type="entry name" value="TRANSKETOLASE_1"/>
    <property type="match status" value="1"/>
</dbReference>
<evidence type="ECO:0000256" key="6">
    <source>
        <dbReference type="ARBA" id="ARBA00022679"/>
    </source>
</evidence>
<evidence type="ECO:0000256" key="14">
    <source>
        <dbReference type="PIRSR" id="PIRSR605478-3"/>
    </source>
</evidence>
<feature type="binding site" evidence="13">
    <location>
        <position position="271"/>
    </location>
    <ligand>
        <name>substrate</name>
    </ligand>
</feature>
<feature type="domain" description="Transketolase-like pyrimidine-binding" evidence="18">
    <location>
        <begin position="363"/>
        <end position="541"/>
    </location>
</feature>
<dbReference type="FunFam" id="3.40.50.920:FF:000003">
    <property type="entry name" value="Transketolase"/>
    <property type="match status" value="1"/>
</dbReference>
<feature type="binding site" evidence="15">
    <location>
        <position position="196"/>
    </location>
    <ligand>
        <name>Mg(2+)</name>
        <dbReference type="ChEBI" id="CHEBI:18420"/>
    </ligand>
</feature>
<comment type="subunit">
    <text evidence="4 17">Homodimer.</text>
</comment>
<dbReference type="Pfam" id="PF22613">
    <property type="entry name" value="Transketolase_C_1"/>
    <property type="match status" value="1"/>
</dbReference>
<dbReference type="InterPro" id="IPR049557">
    <property type="entry name" value="Transketolase_CS"/>
</dbReference>
<dbReference type="InterPro" id="IPR033247">
    <property type="entry name" value="Transketolase_fam"/>
</dbReference>
<dbReference type="FunFam" id="3.40.50.970:FF:000003">
    <property type="entry name" value="Transketolase"/>
    <property type="match status" value="1"/>
</dbReference>
<evidence type="ECO:0000256" key="16">
    <source>
        <dbReference type="PIRSR" id="PIRSR605478-5"/>
    </source>
</evidence>
<dbReference type="Pfam" id="PF00456">
    <property type="entry name" value="Transketolase_N"/>
    <property type="match status" value="1"/>
</dbReference>
<keyword evidence="20" id="KW-1185">Reference proteome</keyword>
<dbReference type="AlphaFoldDB" id="A0A518D355"/>
<dbReference type="Pfam" id="PF02779">
    <property type="entry name" value="Transket_pyr"/>
    <property type="match status" value="1"/>
</dbReference>
<feature type="binding site" evidence="13">
    <location>
        <position position="535"/>
    </location>
    <ligand>
        <name>substrate</name>
    </ligand>
</feature>
<comment type="cofactor">
    <cofactor evidence="17">
        <name>Mg(2+)</name>
        <dbReference type="ChEBI" id="CHEBI:18420"/>
    </cofactor>
    <cofactor evidence="17">
        <name>Ca(2+)</name>
        <dbReference type="ChEBI" id="CHEBI:29108"/>
    </cofactor>
    <cofactor evidence="17">
        <name>Mn(2+)</name>
        <dbReference type="ChEBI" id="CHEBI:29035"/>
    </cofactor>
    <cofactor evidence="17">
        <name>Co(2+)</name>
        <dbReference type="ChEBI" id="CHEBI:48828"/>
    </cofactor>
    <text evidence="17">Binds 1 Mg(2+) ion per subunit. Can also utilize other divalent metal cations, such as Ca(2+), Mn(2+) and Co(2+).</text>
</comment>
<feature type="binding site" evidence="15">
    <location>
        <position position="194"/>
    </location>
    <ligand>
        <name>Mg(2+)</name>
        <dbReference type="ChEBI" id="CHEBI:18420"/>
    </ligand>
</feature>
<dbReference type="NCBIfam" id="TIGR00232">
    <property type="entry name" value="tktlase_bact"/>
    <property type="match status" value="1"/>
</dbReference>
<dbReference type="InterPro" id="IPR005475">
    <property type="entry name" value="Transketolase-like_Pyr-bd"/>
</dbReference>
<evidence type="ECO:0000256" key="4">
    <source>
        <dbReference type="ARBA" id="ARBA00011738"/>
    </source>
</evidence>
<feature type="site" description="Important for catalytic activity" evidence="16">
    <location>
        <position position="271"/>
    </location>
</feature>
<evidence type="ECO:0000256" key="3">
    <source>
        <dbReference type="ARBA" id="ARBA00007131"/>
    </source>
</evidence>
<evidence type="ECO:0000256" key="15">
    <source>
        <dbReference type="PIRSR" id="PIRSR605478-4"/>
    </source>
</evidence>
<feature type="site" description="Important for catalytic activity" evidence="16">
    <location>
        <position position="31"/>
    </location>
</feature>
<keyword evidence="17" id="KW-0106">Calcium</keyword>
<evidence type="ECO:0000256" key="11">
    <source>
        <dbReference type="NCBIfam" id="TIGR00232"/>
    </source>
</evidence>
<evidence type="ECO:0000313" key="20">
    <source>
        <dbReference type="Proteomes" id="UP000319342"/>
    </source>
</evidence>